<organism evidence="2 3">
    <name type="scientific">Gordonia hydrophobica</name>
    <dbReference type="NCBI Taxonomy" id="40516"/>
    <lineage>
        <taxon>Bacteria</taxon>
        <taxon>Bacillati</taxon>
        <taxon>Actinomycetota</taxon>
        <taxon>Actinomycetes</taxon>
        <taxon>Mycobacteriales</taxon>
        <taxon>Gordoniaceae</taxon>
        <taxon>Gordonia</taxon>
    </lineage>
</organism>
<dbReference type="Proteomes" id="UP001479933">
    <property type="component" value="Chromosome"/>
</dbReference>
<gene>
    <name evidence="2" type="ORF">RVF87_17355</name>
</gene>
<keyword evidence="3" id="KW-1185">Reference proteome</keyword>
<dbReference type="InterPro" id="IPR003399">
    <property type="entry name" value="Mce/MlaD"/>
</dbReference>
<evidence type="ECO:0000313" key="3">
    <source>
        <dbReference type="Proteomes" id="UP001479933"/>
    </source>
</evidence>
<dbReference type="PANTHER" id="PTHR33371">
    <property type="entry name" value="INTERMEMBRANE PHOSPHOLIPID TRANSPORT SYSTEM BINDING PROTEIN MLAD-RELATED"/>
    <property type="match status" value="1"/>
</dbReference>
<name>A0ABZ2TZF3_9ACTN</name>
<protein>
    <submittedName>
        <fullName evidence="2">MlaD family protein</fullName>
    </submittedName>
</protein>
<feature type="domain" description="Mce/MlaD" evidence="1">
    <location>
        <begin position="25"/>
        <end position="97"/>
    </location>
</feature>
<dbReference type="PANTHER" id="PTHR33371:SF16">
    <property type="entry name" value="MCE-FAMILY PROTEIN MCE3F"/>
    <property type="match status" value="1"/>
</dbReference>
<proteinExistence type="predicted"/>
<dbReference type="EMBL" id="CP136137">
    <property type="protein sequence ID" value="WYY06801.1"/>
    <property type="molecule type" value="Genomic_DNA"/>
</dbReference>
<reference evidence="2 3" key="1">
    <citation type="journal article" date="2023" name="Virus Evol.">
        <title>Computational host range prediction-The good, the bad, and the ugly.</title>
        <authorList>
            <person name="Howell A.A."/>
            <person name="Versoza C.J."/>
            <person name="Pfeifer S.P."/>
        </authorList>
    </citation>
    <scope>NUCLEOTIDE SEQUENCE [LARGE SCALE GENOMIC DNA]</scope>
    <source>
        <strain evidence="2 3">1610/1b</strain>
    </source>
</reference>
<dbReference type="RefSeq" id="WP_169802473.1">
    <property type="nucleotide sequence ID" value="NZ_CP136137.1"/>
</dbReference>
<evidence type="ECO:0000313" key="2">
    <source>
        <dbReference type="EMBL" id="WYY06801.1"/>
    </source>
</evidence>
<dbReference type="InterPro" id="IPR052336">
    <property type="entry name" value="MlaD_Phospholipid_Transporter"/>
</dbReference>
<sequence length="304" mass="32633">MVVVMILSVWYMFTIGLSVTKSANTNSIVMNIPKTNGLQDGSRVLLRGIEVGYVTDVKPSLDGVEVTWNFKKDYKIPRESTYRVDNLSALGETYLGVFPEVDRGPWLSDGSVLDTTQVAVPTTVDELSERVTRLMNQVDVAAVSGLIDEVNTGLAPDGTTITNLARGSRLLQNTFLSTRPDFETVLDKMQVLFKDGSTVSAALRAAGPPARPFGSNFAEVLGGFGKVVVVTGLPETLDHQIGDFLKNLEAFLAKASPDLKILGDATLPAVIAATDKLKMVDLSELMQTALRTAGRGDGLVLGVK</sequence>
<accession>A0ABZ2TZF3</accession>
<dbReference type="Pfam" id="PF02470">
    <property type="entry name" value="MlaD"/>
    <property type="match status" value="1"/>
</dbReference>
<evidence type="ECO:0000259" key="1">
    <source>
        <dbReference type="Pfam" id="PF02470"/>
    </source>
</evidence>